<comment type="caution">
    <text evidence="2">The sequence shown here is derived from an EMBL/GenBank/DDBJ whole genome shotgun (WGS) entry which is preliminary data.</text>
</comment>
<evidence type="ECO:0000256" key="1">
    <source>
        <dbReference type="SAM" id="MobiDB-lite"/>
    </source>
</evidence>
<evidence type="ECO:0000313" key="3">
    <source>
        <dbReference type="Proteomes" id="UP000011885"/>
    </source>
</evidence>
<reference evidence="2 3" key="1">
    <citation type="journal article" date="2013" name="Mar. Genomics">
        <title>Expression of sulfatases in Rhodopirellula baltica and the diversity of sulfatases in the genus Rhodopirellula.</title>
        <authorList>
            <person name="Wegner C.E."/>
            <person name="Richter-Heitmann T."/>
            <person name="Klindworth A."/>
            <person name="Klockow C."/>
            <person name="Richter M."/>
            <person name="Achstetter T."/>
            <person name="Glockner F.O."/>
            <person name="Harder J."/>
        </authorList>
    </citation>
    <scope>NUCLEOTIDE SEQUENCE [LARGE SCALE GENOMIC DNA]</scope>
    <source>
        <strain evidence="2 3">SM41</strain>
    </source>
</reference>
<keyword evidence="3" id="KW-1185">Reference proteome</keyword>
<sequence>MFRVRAAGSDVADSLRRCASGALPCKLYAVKAREFCNSLNQSAETAEHRPSNSGSAGSIDEPLCRFGS</sequence>
<protein>
    <submittedName>
        <fullName evidence="2">Uncharacterized protein</fullName>
    </submittedName>
</protein>
<dbReference type="EMBL" id="ANOH01000126">
    <property type="protein sequence ID" value="EMI56730.1"/>
    <property type="molecule type" value="Genomic_DNA"/>
</dbReference>
<organism evidence="2 3">
    <name type="scientific">Rhodopirellula sallentina SM41</name>
    <dbReference type="NCBI Taxonomy" id="1263870"/>
    <lineage>
        <taxon>Bacteria</taxon>
        <taxon>Pseudomonadati</taxon>
        <taxon>Planctomycetota</taxon>
        <taxon>Planctomycetia</taxon>
        <taxon>Pirellulales</taxon>
        <taxon>Pirellulaceae</taxon>
        <taxon>Rhodopirellula</taxon>
    </lineage>
</organism>
<evidence type="ECO:0000313" key="2">
    <source>
        <dbReference type="EMBL" id="EMI56730.1"/>
    </source>
</evidence>
<gene>
    <name evidence="2" type="ORF">RSSM_01825</name>
</gene>
<dbReference type="Proteomes" id="UP000011885">
    <property type="component" value="Unassembled WGS sequence"/>
</dbReference>
<proteinExistence type="predicted"/>
<dbReference type="AlphaFoldDB" id="M5U5L7"/>
<name>M5U5L7_9BACT</name>
<feature type="region of interest" description="Disordered" evidence="1">
    <location>
        <begin position="43"/>
        <end position="68"/>
    </location>
</feature>
<accession>M5U5L7</accession>